<dbReference type="EMBL" id="UINC01001348">
    <property type="protein sequence ID" value="SUZ78286.1"/>
    <property type="molecule type" value="Genomic_DNA"/>
</dbReference>
<dbReference type="SMART" id="SM00382">
    <property type="entry name" value="AAA"/>
    <property type="match status" value="1"/>
</dbReference>
<evidence type="ECO:0000256" key="6">
    <source>
        <dbReference type="ARBA" id="ARBA00022723"/>
    </source>
</evidence>
<dbReference type="AlphaFoldDB" id="A0A381QG59"/>
<keyword evidence="9" id="KW-0067">ATP-binding</keyword>
<dbReference type="CDD" id="cd00009">
    <property type="entry name" value="AAA"/>
    <property type="match status" value="1"/>
</dbReference>
<dbReference type="GO" id="GO:0003677">
    <property type="term" value="F:DNA binding"/>
    <property type="evidence" value="ECO:0007669"/>
    <property type="project" value="InterPro"/>
</dbReference>
<keyword evidence="4" id="KW-0548">Nucleotidyltransferase</keyword>
<dbReference type="GO" id="GO:0005524">
    <property type="term" value="F:ATP binding"/>
    <property type="evidence" value="ECO:0007669"/>
    <property type="project" value="UniProtKB-KW"/>
</dbReference>
<feature type="region of interest" description="Disordered" evidence="12">
    <location>
        <begin position="377"/>
        <end position="397"/>
    </location>
</feature>
<evidence type="ECO:0000256" key="11">
    <source>
        <dbReference type="ARBA" id="ARBA00049244"/>
    </source>
</evidence>
<dbReference type="SUPFAM" id="SSF52540">
    <property type="entry name" value="P-loop containing nucleoside triphosphate hydrolases"/>
    <property type="match status" value="1"/>
</dbReference>
<dbReference type="InterPro" id="IPR012763">
    <property type="entry name" value="DNA_pol_III_sug/sutau_N"/>
</dbReference>
<dbReference type="InterPro" id="IPR022754">
    <property type="entry name" value="DNA_pol_III_gamma-3"/>
</dbReference>
<evidence type="ECO:0000259" key="13">
    <source>
        <dbReference type="SMART" id="SM00382"/>
    </source>
</evidence>
<dbReference type="InterPro" id="IPR008921">
    <property type="entry name" value="DNA_pol3_clamp-load_cplx_C"/>
</dbReference>
<dbReference type="Pfam" id="PF22608">
    <property type="entry name" value="DNAX_ATPase_lid"/>
    <property type="match status" value="1"/>
</dbReference>
<dbReference type="CDD" id="cd18137">
    <property type="entry name" value="HLD_clamp_pol_III_gamma_tau"/>
    <property type="match status" value="1"/>
</dbReference>
<keyword evidence="8" id="KW-0862">Zinc</keyword>
<dbReference type="PRINTS" id="PR00300">
    <property type="entry name" value="CLPPROTEASEA"/>
</dbReference>
<dbReference type="NCBIfam" id="TIGR02397">
    <property type="entry name" value="dnaX_nterm"/>
    <property type="match status" value="1"/>
</dbReference>
<evidence type="ECO:0000256" key="10">
    <source>
        <dbReference type="ARBA" id="ARBA00022932"/>
    </source>
</evidence>
<dbReference type="InterPro" id="IPR003593">
    <property type="entry name" value="AAA+_ATPase"/>
</dbReference>
<dbReference type="GO" id="GO:0003887">
    <property type="term" value="F:DNA-directed DNA polymerase activity"/>
    <property type="evidence" value="ECO:0007669"/>
    <property type="project" value="UniProtKB-KW"/>
</dbReference>
<name>A0A381QG59_9ZZZZ</name>
<keyword evidence="7" id="KW-0547">Nucleotide-binding</keyword>
<dbReference type="InterPro" id="IPR001270">
    <property type="entry name" value="ClpA/B"/>
</dbReference>
<dbReference type="Gene3D" id="3.40.50.300">
    <property type="entry name" value="P-loop containing nucleotide triphosphate hydrolases"/>
    <property type="match status" value="1"/>
</dbReference>
<dbReference type="PANTHER" id="PTHR11669:SF0">
    <property type="entry name" value="PROTEIN STICHEL-LIKE 2"/>
    <property type="match status" value="1"/>
</dbReference>
<keyword evidence="10" id="KW-0239">DNA-directed DNA polymerase</keyword>
<dbReference type="GO" id="GO:0046872">
    <property type="term" value="F:metal ion binding"/>
    <property type="evidence" value="ECO:0007669"/>
    <property type="project" value="UniProtKB-KW"/>
</dbReference>
<evidence type="ECO:0000256" key="4">
    <source>
        <dbReference type="ARBA" id="ARBA00022695"/>
    </source>
</evidence>
<dbReference type="SUPFAM" id="SSF48019">
    <property type="entry name" value="post-AAA+ oligomerization domain-like"/>
    <property type="match status" value="1"/>
</dbReference>
<dbReference type="Pfam" id="PF13177">
    <property type="entry name" value="DNA_pol3_delta2"/>
    <property type="match status" value="1"/>
</dbReference>
<dbReference type="FunFam" id="3.40.50.300:FF:000014">
    <property type="entry name" value="DNA polymerase III subunit gamma/tau"/>
    <property type="match status" value="1"/>
</dbReference>
<dbReference type="NCBIfam" id="NF004046">
    <property type="entry name" value="PRK05563.1"/>
    <property type="match status" value="1"/>
</dbReference>
<evidence type="ECO:0000256" key="12">
    <source>
        <dbReference type="SAM" id="MobiDB-lite"/>
    </source>
</evidence>
<accession>A0A381QG59</accession>
<dbReference type="InterPro" id="IPR050238">
    <property type="entry name" value="DNA_Rep/Repair_Clamp_Loader"/>
</dbReference>
<evidence type="ECO:0000256" key="8">
    <source>
        <dbReference type="ARBA" id="ARBA00022833"/>
    </source>
</evidence>
<reference evidence="14" key="1">
    <citation type="submission" date="2018-05" db="EMBL/GenBank/DDBJ databases">
        <authorList>
            <person name="Lanie J.A."/>
            <person name="Ng W.-L."/>
            <person name="Kazmierczak K.M."/>
            <person name="Andrzejewski T.M."/>
            <person name="Davidsen T.M."/>
            <person name="Wayne K.J."/>
            <person name="Tettelin H."/>
            <person name="Glass J.I."/>
            <person name="Rusch D."/>
            <person name="Podicherti R."/>
            <person name="Tsui H.-C.T."/>
            <person name="Winkler M.E."/>
        </authorList>
    </citation>
    <scope>NUCLEOTIDE SEQUENCE</scope>
</reference>
<comment type="similarity">
    <text evidence="1">Belongs to the DnaX/STICHEL family.</text>
</comment>
<dbReference type="EC" id="2.7.7.7" evidence="2"/>
<dbReference type="Pfam" id="PF12169">
    <property type="entry name" value="DNA_pol3_gamma3"/>
    <property type="match status" value="1"/>
</dbReference>
<sequence>MSKNYQILALKWRPKHFEEVVGQDHITKTLIKAFEKNRIAQAFLFAGPRGVGKTTAARLLAMCLNGSDKPSIKYDIESDVIKQIIEGRSMDVIEIDGASNRGIDEIRELRENIKFAPLEGKFKVVIIDEVHMLTTQAFNALLKTLEEPPPHVKFVMATTDVHKVPQTIISRCQRFDFLPITNEVIKERLKHILKVESVKIDDSSLDLIASKSDGSMRDALGFLDQILVFSDKKITDKIVIDLLGVIPTTVYFDITNALHDKNGEELVDTLRHVKEKGYIVEDLIKGLITHMRNLTLMHYKNGLDLMGLSPELKKLYKKNKYDWSLKDLVRISNSLSELYASIKRFSDQTLIFEMTLMKFLQFDKSVDIEKFLQSDVPQEDSSIPEPKKTNSVPKKTVKKTVKETVKKTVKKTSEVTIDQVKDSWDKILGKISEERGTIHALLSDYIIKEMNGNNLELISYDSNKFNQKLMNDNLGFVKDSINGVLNTSIGVKIIVDTKVEKIEEESKNDSVNQNDVVELFQGKDTM</sequence>
<keyword evidence="6" id="KW-0479">Metal-binding</keyword>
<organism evidence="14">
    <name type="scientific">marine metagenome</name>
    <dbReference type="NCBI Taxonomy" id="408172"/>
    <lineage>
        <taxon>unclassified sequences</taxon>
        <taxon>metagenomes</taxon>
        <taxon>ecological metagenomes</taxon>
    </lineage>
</organism>
<dbReference type="PANTHER" id="PTHR11669">
    <property type="entry name" value="REPLICATION FACTOR C / DNA POLYMERASE III GAMMA-TAU SUBUNIT"/>
    <property type="match status" value="1"/>
</dbReference>
<evidence type="ECO:0000256" key="2">
    <source>
        <dbReference type="ARBA" id="ARBA00012417"/>
    </source>
</evidence>
<evidence type="ECO:0000256" key="1">
    <source>
        <dbReference type="ARBA" id="ARBA00006360"/>
    </source>
</evidence>
<evidence type="ECO:0000313" key="14">
    <source>
        <dbReference type="EMBL" id="SUZ78286.1"/>
    </source>
</evidence>
<comment type="catalytic activity">
    <reaction evidence="11">
        <text>DNA(n) + a 2'-deoxyribonucleoside 5'-triphosphate = DNA(n+1) + diphosphate</text>
        <dbReference type="Rhea" id="RHEA:22508"/>
        <dbReference type="Rhea" id="RHEA-COMP:17339"/>
        <dbReference type="Rhea" id="RHEA-COMP:17340"/>
        <dbReference type="ChEBI" id="CHEBI:33019"/>
        <dbReference type="ChEBI" id="CHEBI:61560"/>
        <dbReference type="ChEBI" id="CHEBI:173112"/>
        <dbReference type="EC" id="2.7.7.7"/>
    </reaction>
</comment>
<protein>
    <recommendedName>
        <fullName evidence="2">DNA-directed DNA polymerase</fullName>
        <ecNumber evidence="2">2.7.7.7</ecNumber>
    </recommendedName>
</protein>
<evidence type="ECO:0000256" key="7">
    <source>
        <dbReference type="ARBA" id="ARBA00022741"/>
    </source>
</evidence>
<dbReference type="GO" id="GO:0006261">
    <property type="term" value="P:DNA-templated DNA replication"/>
    <property type="evidence" value="ECO:0007669"/>
    <property type="project" value="TreeGrafter"/>
</dbReference>
<dbReference type="Gene3D" id="1.20.272.10">
    <property type="match status" value="1"/>
</dbReference>
<dbReference type="InterPro" id="IPR027417">
    <property type="entry name" value="P-loop_NTPase"/>
</dbReference>
<evidence type="ECO:0000256" key="9">
    <source>
        <dbReference type="ARBA" id="ARBA00022840"/>
    </source>
</evidence>
<dbReference type="Gene3D" id="1.10.8.60">
    <property type="match status" value="1"/>
</dbReference>
<dbReference type="FunFam" id="1.10.8.60:FF:000013">
    <property type="entry name" value="DNA polymerase III subunit gamma/tau"/>
    <property type="match status" value="1"/>
</dbReference>
<evidence type="ECO:0000256" key="3">
    <source>
        <dbReference type="ARBA" id="ARBA00022679"/>
    </source>
</evidence>
<gene>
    <name evidence="14" type="ORF">METZ01_LOCUS31140</name>
</gene>
<dbReference type="GO" id="GO:0009360">
    <property type="term" value="C:DNA polymerase III complex"/>
    <property type="evidence" value="ECO:0007669"/>
    <property type="project" value="InterPro"/>
</dbReference>
<feature type="domain" description="AAA+ ATPase" evidence="13">
    <location>
        <begin position="39"/>
        <end position="181"/>
    </location>
</feature>
<keyword evidence="5" id="KW-0235">DNA replication</keyword>
<dbReference type="InterPro" id="IPR045085">
    <property type="entry name" value="HLD_clamp_pol_III_gamma_tau"/>
</dbReference>
<evidence type="ECO:0000256" key="5">
    <source>
        <dbReference type="ARBA" id="ARBA00022705"/>
    </source>
</evidence>
<keyword evidence="3" id="KW-0808">Transferase</keyword>
<proteinExistence type="inferred from homology"/>